<dbReference type="Proteomes" id="UP001217089">
    <property type="component" value="Unassembled WGS sequence"/>
</dbReference>
<keyword evidence="1" id="KW-0732">Signal</keyword>
<dbReference type="PROSITE" id="PS51468">
    <property type="entry name" value="VIT"/>
    <property type="match status" value="1"/>
</dbReference>
<dbReference type="SUPFAM" id="SSF53300">
    <property type="entry name" value="vWA-like"/>
    <property type="match status" value="1"/>
</dbReference>
<evidence type="ECO:0000313" key="4">
    <source>
        <dbReference type="EMBL" id="KAJ8297900.1"/>
    </source>
</evidence>
<feature type="domain" description="VIT" evidence="3">
    <location>
        <begin position="15"/>
        <end position="144"/>
    </location>
</feature>
<evidence type="ECO:0008006" key="6">
    <source>
        <dbReference type="Google" id="ProtNLM"/>
    </source>
</evidence>
<dbReference type="Pfam" id="PF00092">
    <property type="entry name" value="VWA"/>
    <property type="match status" value="1"/>
</dbReference>
<gene>
    <name evidence="4" type="ORF">KUTeg_024431</name>
</gene>
<feature type="chain" id="PRO_5045829401" description="Inter-alpha-trypsin inhibitor heavy chain H3-like" evidence="1">
    <location>
        <begin position="24"/>
        <end position="723"/>
    </location>
</feature>
<dbReference type="InterPro" id="IPR036465">
    <property type="entry name" value="vWFA_dom_sf"/>
</dbReference>
<evidence type="ECO:0000259" key="2">
    <source>
        <dbReference type="PROSITE" id="PS50234"/>
    </source>
</evidence>
<comment type="caution">
    <text evidence="4">The sequence shown here is derived from an EMBL/GenBank/DDBJ whole genome shotgun (WGS) entry which is preliminary data.</text>
</comment>
<organism evidence="4 5">
    <name type="scientific">Tegillarca granosa</name>
    <name type="common">Malaysian cockle</name>
    <name type="synonym">Anadara granosa</name>
    <dbReference type="NCBI Taxonomy" id="220873"/>
    <lineage>
        <taxon>Eukaryota</taxon>
        <taxon>Metazoa</taxon>
        <taxon>Spiralia</taxon>
        <taxon>Lophotrochozoa</taxon>
        <taxon>Mollusca</taxon>
        <taxon>Bivalvia</taxon>
        <taxon>Autobranchia</taxon>
        <taxon>Pteriomorphia</taxon>
        <taxon>Arcoida</taxon>
        <taxon>Arcoidea</taxon>
        <taxon>Arcidae</taxon>
        <taxon>Tegillarca</taxon>
    </lineage>
</organism>
<feature type="signal peptide" evidence="1">
    <location>
        <begin position="1"/>
        <end position="23"/>
    </location>
</feature>
<dbReference type="Gene3D" id="3.40.50.410">
    <property type="entry name" value="von Willebrand factor, type A domain"/>
    <property type="match status" value="1"/>
</dbReference>
<dbReference type="PANTHER" id="PTHR10338:SF108">
    <property type="entry name" value="INTER-ALPHA-TRYPSIN INHIBITOR HEAVY CHAIN H4-LIKE PROTEIN"/>
    <property type="match status" value="1"/>
</dbReference>
<protein>
    <recommendedName>
        <fullName evidence="6">Inter-alpha-trypsin inhibitor heavy chain H3-like</fullName>
    </recommendedName>
</protein>
<dbReference type="InterPro" id="IPR013694">
    <property type="entry name" value="VIT"/>
</dbReference>
<name>A0ABQ9E2Z7_TEGGR</name>
<accession>A0ABQ9E2Z7</accession>
<reference evidence="4 5" key="1">
    <citation type="submission" date="2022-12" db="EMBL/GenBank/DDBJ databases">
        <title>Chromosome-level genome of Tegillarca granosa.</title>
        <authorList>
            <person name="Kim J."/>
        </authorList>
    </citation>
    <scope>NUCLEOTIDE SEQUENCE [LARGE SCALE GENOMIC DNA]</scope>
    <source>
        <strain evidence="4">Teg-2019</strain>
        <tissue evidence="4">Adductor muscle</tissue>
    </source>
</reference>
<sequence length="723" mass="82609">MDSMQYWVAVLVSTYFALCTVFGREEASPNIYYLHIKSDIKYRFATTLVTSKVVNPDIVSREVIFDVTLPNEAFMSNFTLEINNTLHIGEVKEKEAAKRQYERAKNRGQSAGYIGTKPRETNKFNIKVNVEANASVVFNLTYKEILRRKKGKYSHVIYIDPGQTVEDFQIEVAIQESRDITILHVPPIRNDLLTNVIISESGTNNLLTRPTARSAYILYRLSVQEQSRSSEAGISGQFVVEYDVNREKDAGDLLEGDRFNIMTFDGSIGYFIEGELIDVNVENINNAKQFVKNIRADGSTDINTSMTEGIKLLSSQSSRERARVLIFLTDGDPTTGETNTERILQNIRRNNEIEIPVFSLAFGSGADYSFTKKMAAQNNGFGRKIYEDSDAALQITGFYDEISTVLLKDISFTYLDHEVQKDTLTNIKFNIFFKGSEIIVAGRLSNSGRQRITSLILVDDKNGHLNLTTPNEINSNTGFDLIRDDDFEKITEQVWAYLTIKQKLKQRDASTSENEQETLKQKILDINTAFSLRQRQQRFRIPMFGLSANYYDPPRHFGFMPMYNSFPKYFHPINVPMRKLPPISPTTITKKPFRRTTAMTTPRTTTMTTQRTTTMTTLRTTTMTTPRTTTIGTRPPKRQRRDIFVYGHIGPKRSGSKRNKRRRKQATYFDSISVTSPTHALNFHIDSYLIDGTRYFAGLKGKVIKRKTRKGKIIGKIKIRHLL</sequence>
<dbReference type="Pfam" id="PF08487">
    <property type="entry name" value="VIT"/>
    <property type="match status" value="1"/>
</dbReference>
<dbReference type="SMART" id="SM00609">
    <property type="entry name" value="VIT"/>
    <property type="match status" value="1"/>
</dbReference>
<dbReference type="InterPro" id="IPR002035">
    <property type="entry name" value="VWF_A"/>
</dbReference>
<proteinExistence type="predicted"/>
<dbReference type="EMBL" id="JARBDR010000923">
    <property type="protein sequence ID" value="KAJ8297900.1"/>
    <property type="molecule type" value="Genomic_DNA"/>
</dbReference>
<evidence type="ECO:0000259" key="3">
    <source>
        <dbReference type="PROSITE" id="PS51468"/>
    </source>
</evidence>
<dbReference type="PANTHER" id="PTHR10338">
    <property type="entry name" value="INTER-ALPHA-TRYPSIN INHIBITOR HEAVY CHAIN FAMILY MEMBER"/>
    <property type="match status" value="1"/>
</dbReference>
<feature type="domain" description="VWFA" evidence="2">
    <location>
        <begin position="237"/>
        <end position="402"/>
    </location>
</feature>
<dbReference type="SMART" id="SM00327">
    <property type="entry name" value="VWA"/>
    <property type="match status" value="1"/>
</dbReference>
<dbReference type="InterPro" id="IPR050934">
    <property type="entry name" value="ITIH"/>
</dbReference>
<evidence type="ECO:0000313" key="5">
    <source>
        <dbReference type="Proteomes" id="UP001217089"/>
    </source>
</evidence>
<keyword evidence="5" id="KW-1185">Reference proteome</keyword>
<evidence type="ECO:0000256" key="1">
    <source>
        <dbReference type="SAM" id="SignalP"/>
    </source>
</evidence>
<dbReference type="PROSITE" id="PS50234">
    <property type="entry name" value="VWFA"/>
    <property type="match status" value="1"/>
</dbReference>
<feature type="non-terminal residue" evidence="4">
    <location>
        <position position="723"/>
    </location>
</feature>